<dbReference type="GO" id="GO:0016747">
    <property type="term" value="F:acyltransferase activity, transferring groups other than amino-acyl groups"/>
    <property type="evidence" value="ECO:0007669"/>
    <property type="project" value="InterPro"/>
</dbReference>
<sequence>MNLNVKKIPFNKTFVVRHPVLRANRPVEECYFEGDELPSTTHFGLFDQDNLVGVLSVFENKHPNFNEGKVFQIRGMALLKEYQNKNLGVILLNKAEAYVNTQKGTVIWFNAREKAVNFYKKNGFQIKGTLFEIPQIGSHYLMFKQLT</sequence>
<keyword evidence="3" id="KW-1185">Reference proteome</keyword>
<dbReference type="STRING" id="1094466.KQS_11680"/>
<evidence type="ECO:0000313" key="2">
    <source>
        <dbReference type="EMBL" id="CCG54250.1"/>
    </source>
</evidence>
<reference evidence="3" key="2">
    <citation type="submission" date="2012-03" db="EMBL/GenBank/DDBJ databases">
        <title>Complete genome sequence of Flavobacterium indicum GPTSA100-9T, isolated from warm spring water.</title>
        <authorList>
            <person name="Barbier P."/>
            <person name="Houel A."/>
            <person name="Loux V."/>
            <person name="Poulain J."/>
            <person name="Bernardet J.-F."/>
            <person name="Touchon M."/>
            <person name="Duchaud E."/>
        </authorList>
    </citation>
    <scope>NUCLEOTIDE SEQUENCE [LARGE SCALE GENOMIC DNA]</scope>
    <source>
        <strain evidence="3">DSM 17447 / CIP 109464 / GPTSA100-9</strain>
    </source>
</reference>
<dbReference type="EC" id="2.3.1.-" evidence="2"/>
<dbReference type="InterPro" id="IPR000182">
    <property type="entry name" value="GNAT_dom"/>
</dbReference>
<dbReference type="RefSeq" id="WP_014389368.1">
    <property type="nucleotide sequence ID" value="NC_017025.1"/>
</dbReference>
<dbReference type="eggNOG" id="COG0456">
    <property type="taxonomic scope" value="Bacteria"/>
</dbReference>
<evidence type="ECO:0000313" key="3">
    <source>
        <dbReference type="Proteomes" id="UP000007599"/>
    </source>
</evidence>
<dbReference type="PATRIC" id="fig|1094466.5.peg.2287"/>
<dbReference type="PROSITE" id="PS51186">
    <property type="entry name" value="GNAT"/>
    <property type="match status" value="1"/>
</dbReference>
<dbReference type="AlphaFoldDB" id="H8XR16"/>
<dbReference type="Gene3D" id="3.40.630.30">
    <property type="match status" value="1"/>
</dbReference>
<keyword evidence="2" id="KW-0808">Transferase</keyword>
<dbReference type="HOGENOM" id="CLU_056607_4_1_10"/>
<protein>
    <submittedName>
        <fullName evidence="2">Acetyltransferase, GNAT family, YitI</fullName>
        <ecNumber evidence="2">2.3.1.-</ecNumber>
    </submittedName>
</protein>
<dbReference type="Proteomes" id="UP000007599">
    <property type="component" value="Chromosome I"/>
</dbReference>
<dbReference type="OrthoDB" id="2352823at2"/>
<evidence type="ECO:0000259" key="1">
    <source>
        <dbReference type="PROSITE" id="PS51186"/>
    </source>
</evidence>
<dbReference type="InterPro" id="IPR016181">
    <property type="entry name" value="Acyl_CoA_acyltransferase"/>
</dbReference>
<keyword evidence="2" id="KW-0012">Acyltransferase</keyword>
<name>H8XR16_FLAIG</name>
<reference evidence="2 3" key="1">
    <citation type="journal article" date="2012" name="J. Bacteriol.">
        <title>Complete Genome Sequence of Flavobacterium indicum GPSTA100-9T, Isolated from Warm Spring Water.</title>
        <authorList>
            <person name="Barbier P."/>
            <person name="Houel A."/>
            <person name="Loux V."/>
            <person name="Poulain J."/>
            <person name="Bernardet J.F."/>
            <person name="Touchon M."/>
            <person name="Duchaud E."/>
        </authorList>
    </citation>
    <scope>NUCLEOTIDE SEQUENCE [LARGE SCALE GENOMIC DNA]</scope>
    <source>
        <strain evidence="3">DSM 17447 / CIP 109464 / GPTSA100-9</strain>
    </source>
</reference>
<dbReference type="CDD" id="cd04301">
    <property type="entry name" value="NAT_SF"/>
    <property type="match status" value="1"/>
</dbReference>
<organism evidence="2 3">
    <name type="scientific">Flavobacterium indicum (strain DSM 17447 / CIP 109464 / GPTSA100-9)</name>
    <dbReference type="NCBI Taxonomy" id="1094466"/>
    <lineage>
        <taxon>Bacteria</taxon>
        <taxon>Pseudomonadati</taxon>
        <taxon>Bacteroidota</taxon>
        <taxon>Flavobacteriia</taxon>
        <taxon>Flavobacteriales</taxon>
        <taxon>Flavobacteriaceae</taxon>
        <taxon>Flavobacterium</taxon>
    </lineage>
</organism>
<dbReference type="EMBL" id="HE774682">
    <property type="protein sequence ID" value="CCG54250.1"/>
    <property type="molecule type" value="Genomic_DNA"/>
</dbReference>
<dbReference type="Pfam" id="PF00583">
    <property type="entry name" value="Acetyltransf_1"/>
    <property type="match status" value="1"/>
</dbReference>
<gene>
    <name evidence="2" type="primary">yitI</name>
    <name evidence="2" type="ordered locus">KQS_11680</name>
</gene>
<dbReference type="KEGG" id="fin:KQS_11680"/>
<feature type="domain" description="N-acetyltransferase" evidence="1">
    <location>
        <begin position="3"/>
        <end position="147"/>
    </location>
</feature>
<accession>H8XR16</accession>
<dbReference type="SUPFAM" id="SSF55729">
    <property type="entry name" value="Acyl-CoA N-acyltransferases (Nat)"/>
    <property type="match status" value="1"/>
</dbReference>
<proteinExistence type="predicted"/>